<evidence type="ECO:0008006" key="3">
    <source>
        <dbReference type="Google" id="ProtNLM"/>
    </source>
</evidence>
<gene>
    <name evidence="1" type="ORF">TNCT_353181</name>
</gene>
<organism evidence="1 2">
    <name type="scientific">Trichonephila clavata</name>
    <name type="common">Joro spider</name>
    <name type="synonym">Nephila clavata</name>
    <dbReference type="NCBI Taxonomy" id="2740835"/>
    <lineage>
        <taxon>Eukaryota</taxon>
        <taxon>Metazoa</taxon>
        <taxon>Ecdysozoa</taxon>
        <taxon>Arthropoda</taxon>
        <taxon>Chelicerata</taxon>
        <taxon>Arachnida</taxon>
        <taxon>Araneae</taxon>
        <taxon>Araneomorphae</taxon>
        <taxon>Entelegynae</taxon>
        <taxon>Araneoidea</taxon>
        <taxon>Nephilidae</taxon>
        <taxon>Trichonephila</taxon>
    </lineage>
</organism>
<evidence type="ECO:0000313" key="2">
    <source>
        <dbReference type="Proteomes" id="UP000887116"/>
    </source>
</evidence>
<name>A0A8X6M4P2_TRICU</name>
<comment type="caution">
    <text evidence="1">The sequence shown here is derived from an EMBL/GenBank/DDBJ whole genome shotgun (WGS) entry which is preliminary data.</text>
</comment>
<dbReference type="EMBL" id="BMAO01029369">
    <property type="protein sequence ID" value="GFR31209.1"/>
    <property type="molecule type" value="Genomic_DNA"/>
</dbReference>
<evidence type="ECO:0000313" key="1">
    <source>
        <dbReference type="EMBL" id="GFR31209.1"/>
    </source>
</evidence>
<sequence>MLYLCIRYEKGDGANLSSSGIPVKKKDHLFLQTDTSSSDTPDFCFAGPLSADELDKAEEYLVREVQMQHFREEINMLNQQILKNSKLNSLRPYLDVIKEKFWIPQGRQLIRKIINRCLACEKYSVKPGDQLSGQLSRDRISE</sequence>
<dbReference type="AlphaFoldDB" id="A0A8X6M4P2"/>
<dbReference type="Proteomes" id="UP000887116">
    <property type="component" value="Unassembled WGS sequence"/>
</dbReference>
<accession>A0A8X6M4P2</accession>
<proteinExistence type="predicted"/>
<keyword evidence="2" id="KW-1185">Reference proteome</keyword>
<reference evidence="1" key="1">
    <citation type="submission" date="2020-07" db="EMBL/GenBank/DDBJ databases">
        <title>Multicomponent nature underlies the extraordinary mechanical properties of spider dragline silk.</title>
        <authorList>
            <person name="Kono N."/>
            <person name="Nakamura H."/>
            <person name="Mori M."/>
            <person name="Yoshida Y."/>
            <person name="Ohtoshi R."/>
            <person name="Malay A.D."/>
            <person name="Moran D.A.P."/>
            <person name="Tomita M."/>
            <person name="Numata K."/>
            <person name="Arakawa K."/>
        </authorList>
    </citation>
    <scope>NUCLEOTIDE SEQUENCE</scope>
</reference>
<protein>
    <recommendedName>
        <fullName evidence="3">Integrase zinc-binding domain-containing protein</fullName>
    </recommendedName>
</protein>